<evidence type="ECO:0000313" key="1">
    <source>
        <dbReference type="EMBL" id="KAK0639620.1"/>
    </source>
</evidence>
<sequence length="236" mass="25693">MAPFPPLGTLRIARPTDVLRIGIVDAAGFRYSPLFKWERPHHQDFPGGTLLSYHAQFLDTIKSDDSVVLIQEDAYIPNENDKTSAVIPDNKGWAAPEAGEQVVVGVLCSGGSGSYPDLPSNPGRDLNRRHYDDWGTLAVDARRRNSLEGDSIVAMLAYWKRGHGTRLATWARDLSVLDQIPQCASSATMSQLLFLSLGYCQVDSITADGDEDGPEGVSTALMEYGGTALKEAWPVT</sequence>
<gene>
    <name evidence="1" type="ORF">B0T16DRAFT_337401</name>
</gene>
<dbReference type="AlphaFoldDB" id="A0AA40CIH6"/>
<dbReference type="Proteomes" id="UP001174936">
    <property type="component" value="Unassembled WGS sequence"/>
</dbReference>
<comment type="caution">
    <text evidence="1">The sequence shown here is derived from an EMBL/GenBank/DDBJ whole genome shotgun (WGS) entry which is preliminary data.</text>
</comment>
<proteinExistence type="predicted"/>
<organism evidence="1 2">
    <name type="scientific">Cercophora newfieldiana</name>
    <dbReference type="NCBI Taxonomy" id="92897"/>
    <lineage>
        <taxon>Eukaryota</taxon>
        <taxon>Fungi</taxon>
        <taxon>Dikarya</taxon>
        <taxon>Ascomycota</taxon>
        <taxon>Pezizomycotina</taxon>
        <taxon>Sordariomycetes</taxon>
        <taxon>Sordariomycetidae</taxon>
        <taxon>Sordariales</taxon>
        <taxon>Lasiosphaeriaceae</taxon>
        <taxon>Cercophora</taxon>
    </lineage>
</organism>
<evidence type="ECO:0000313" key="2">
    <source>
        <dbReference type="Proteomes" id="UP001174936"/>
    </source>
</evidence>
<protein>
    <submittedName>
        <fullName evidence="1">Uncharacterized protein</fullName>
    </submittedName>
</protein>
<name>A0AA40CIH6_9PEZI</name>
<accession>A0AA40CIH6</accession>
<dbReference type="EMBL" id="JAULSV010000007">
    <property type="protein sequence ID" value="KAK0639620.1"/>
    <property type="molecule type" value="Genomic_DNA"/>
</dbReference>
<keyword evidence="2" id="KW-1185">Reference proteome</keyword>
<reference evidence="1" key="1">
    <citation type="submission" date="2023-06" db="EMBL/GenBank/DDBJ databases">
        <title>Genome-scale phylogeny and comparative genomics of the fungal order Sordariales.</title>
        <authorList>
            <consortium name="Lawrence Berkeley National Laboratory"/>
            <person name="Hensen N."/>
            <person name="Bonometti L."/>
            <person name="Westerberg I."/>
            <person name="Brannstrom I.O."/>
            <person name="Guillou S."/>
            <person name="Cros-Aarteil S."/>
            <person name="Calhoun S."/>
            <person name="Haridas S."/>
            <person name="Kuo A."/>
            <person name="Mondo S."/>
            <person name="Pangilinan J."/>
            <person name="Riley R."/>
            <person name="Labutti K."/>
            <person name="Andreopoulos B."/>
            <person name="Lipzen A."/>
            <person name="Chen C."/>
            <person name="Yanf M."/>
            <person name="Daum C."/>
            <person name="Ng V."/>
            <person name="Clum A."/>
            <person name="Steindorff A."/>
            <person name="Ohm R."/>
            <person name="Martin F."/>
            <person name="Silar P."/>
            <person name="Natvig D."/>
            <person name="Lalanne C."/>
            <person name="Gautier V."/>
            <person name="Ament-Velasquez S.L."/>
            <person name="Kruys A."/>
            <person name="Hutchinson M.I."/>
            <person name="Powell A.J."/>
            <person name="Barry K."/>
            <person name="Miller A.N."/>
            <person name="Grigoriev I.V."/>
            <person name="Debuchy R."/>
            <person name="Gladieux P."/>
            <person name="Thoren M.H."/>
            <person name="Johannesson H."/>
        </authorList>
    </citation>
    <scope>NUCLEOTIDE SEQUENCE</scope>
    <source>
        <strain evidence="1">SMH2532-1</strain>
    </source>
</reference>